<protein>
    <recommendedName>
        <fullName evidence="4 7">Signal peptidase I</fullName>
        <ecNumber evidence="3 7">3.4.21.89</ecNumber>
    </recommendedName>
</protein>
<dbReference type="NCBIfam" id="TIGR02227">
    <property type="entry name" value="sigpep_I_bact"/>
    <property type="match status" value="1"/>
</dbReference>
<dbReference type="GO" id="GO:0009003">
    <property type="term" value="F:signal peptidase activity"/>
    <property type="evidence" value="ECO:0007669"/>
    <property type="project" value="UniProtKB-EC"/>
</dbReference>
<evidence type="ECO:0000256" key="8">
    <source>
        <dbReference type="RuleBase" id="RU362042"/>
    </source>
</evidence>
<reference evidence="10 11" key="1">
    <citation type="submission" date="2022-02" db="EMBL/GenBank/DDBJ databases">
        <title>Mesosutterella porci, a novel member of the family Sutterellaceae from pig feces.</title>
        <authorList>
            <person name="Wylensek D."/>
            <person name="Clavel T."/>
        </authorList>
    </citation>
    <scope>NUCLEOTIDE SEQUENCE [LARGE SCALE GENOMIC DNA]</scope>
    <source>
        <strain evidence="11">oilRF-744-wt-GAM-9</strain>
    </source>
</reference>
<evidence type="ECO:0000256" key="6">
    <source>
        <dbReference type="ARBA" id="ARBA00022801"/>
    </source>
</evidence>
<keyword evidence="7" id="KW-0812">Transmembrane</keyword>
<feature type="transmembrane region" description="Helical" evidence="7">
    <location>
        <begin position="43"/>
        <end position="64"/>
    </location>
</feature>
<evidence type="ECO:0000256" key="7">
    <source>
        <dbReference type="RuleBase" id="RU003993"/>
    </source>
</evidence>
<dbReference type="PANTHER" id="PTHR43390">
    <property type="entry name" value="SIGNAL PEPTIDASE I"/>
    <property type="match status" value="1"/>
</dbReference>
<dbReference type="PROSITE" id="PS00761">
    <property type="entry name" value="SPASE_I_3"/>
    <property type="match status" value="1"/>
</dbReference>
<dbReference type="Proteomes" id="UP001297600">
    <property type="component" value="Unassembled WGS sequence"/>
</dbReference>
<dbReference type="Gene3D" id="2.10.109.10">
    <property type="entry name" value="Umud Fragment, subunit A"/>
    <property type="match status" value="1"/>
</dbReference>
<dbReference type="InterPro" id="IPR019758">
    <property type="entry name" value="Pept_S26A_signal_pept_1_CS"/>
</dbReference>
<comment type="caution">
    <text evidence="10">The sequence shown here is derived from an EMBL/GenBank/DDBJ whole genome shotgun (WGS) entry which is preliminary data.</text>
</comment>
<evidence type="ECO:0000313" key="11">
    <source>
        <dbReference type="Proteomes" id="UP001297600"/>
    </source>
</evidence>
<keyword evidence="6 7" id="KW-0378">Hydrolase</keyword>
<name>A0ABS9MQG4_9BURK</name>
<evidence type="ECO:0000259" key="9">
    <source>
        <dbReference type="Pfam" id="PF10502"/>
    </source>
</evidence>
<feature type="domain" description="Peptidase S26" evidence="9">
    <location>
        <begin position="44"/>
        <end position="255"/>
    </location>
</feature>
<dbReference type="SUPFAM" id="SSF51306">
    <property type="entry name" value="LexA/Signal peptidase"/>
    <property type="match status" value="1"/>
</dbReference>
<dbReference type="PRINTS" id="PR00727">
    <property type="entry name" value="LEADERPTASE"/>
</dbReference>
<dbReference type="EC" id="3.4.21.89" evidence="3 7"/>
<dbReference type="Pfam" id="PF10502">
    <property type="entry name" value="Peptidase_S26"/>
    <property type="match status" value="1"/>
</dbReference>
<keyword evidence="7" id="KW-0472">Membrane</keyword>
<comment type="similarity">
    <text evidence="2 8">Belongs to the peptidase S26 family.</text>
</comment>
<comment type="catalytic activity">
    <reaction evidence="1 7">
        <text>Cleavage of hydrophobic, N-terminal signal or leader sequences from secreted and periplasmic proteins.</text>
        <dbReference type="EC" id="3.4.21.89"/>
    </reaction>
</comment>
<evidence type="ECO:0000256" key="3">
    <source>
        <dbReference type="ARBA" id="ARBA00013208"/>
    </source>
</evidence>
<evidence type="ECO:0000256" key="5">
    <source>
        <dbReference type="ARBA" id="ARBA00022670"/>
    </source>
</evidence>
<organism evidence="10 11">
    <name type="scientific">Mesosutterella porci</name>
    <dbReference type="NCBI Taxonomy" id="2915351"/>
    <lineage>
        <taxon>Bacteria</taxon>
        <taxon>Pseudomonadati</taxon>
        <taxon>Pseudomonadota</taxon>
        <taxon>Betaproteobacteria</taxon>
        <taxon>Burkholderiales</taxon>
        <taxon>Sutterellaceae</taxon>
        <taxon>Mesosutterella</taxon>
    </lineage>
</organism>
<dbReference type="PROSITE" id="PS00760">
    <property type="entry name" value="SPASE_I_2"/>
    <property type="match status" value="1"/>
</dbReference>
<dbReference type="InterPro" id="IPR019533">
    <property type="entry name" value="Peptidase_S26"/>
</dbReference>
<keyword evidence="7" id="KW-1133">Transmembrane helix</keyword>
<accession>A0ABS9MQG4</accession>
<evidence type="ECO:0000256" key="4">
    <source>
        <dbReference type="ARBA" id="ARBA00019232"/>
    </source>
</evidence>
<proteinExistence type="inferred from homology"/>
<comment type="subcellular location">
    <subcellularLocation>
        <location evidence="8">Membrane</location>
        <topology evidence="8">Single-pass type II membrane protein</topology>
    </subcellularLocation>
</comment>
<dbReference type="PANTHER" id="PTHR43390:SF1">
    <property type="entry name" value="CHLOROPLAST PROCESSING PEPTIDASE"/>
    <property type="match status" value="1"/>
</dbReference>
<keyword evidence="5 7" id="KW-0645">Protease</keyword>
<gene>
    <name evidence="10" type="primary">lepB</name>
    <name evidence="10" type="ORF">MAF45_03755</name>
</gene>
<keyword evidence="11" id="KW-1185">Reference proteome</keyword>
<sequence length="268" mass="30681">MDYTLLIVAVTLAAGVLWGLDRWVWAPERLASLGPHARRPRWLDYTAGLFPILLLVLAFRSFVFEPFRIPSGSMMPTLVPGDFVLVNKFVYGLRLPLLNLKIVRAKEPARGDVIVFRYPVNPRLDYIKRVVGVPGDEVVYLDKRLVINGERQPLSRLPSSRAGEGTKESWQQLRLENLDGRRHRIVLDPRLSPEVRPVPGMSAAQDCRYSRRGIVCRVPEGHYFVLGDNRDYSQDSRYWGFVPEKNIVGRAFLVWANFSNMKRVGRIP</sequence>
<dbReference type="EMBL" id="JAKNCT010000003">
    <property type="protein sequence ID" value="MCG5030559.1"/>
    <property type="molecule type" value="Genomic_DNA"/>
</dbReference>
<dbReference type="InterPro" id="IPR000223">
    <property type="entry name" value="Pept_S26A_signal_pept_1"/>
</dbReference>
<evidence type="ECO:0000256" key="1">
    <source>
        <dbReference type="ARBA" id="ARBA00000677"/>
    </source>
</evidence>
<dbReference type="CDD" id="cd06530">
    <property type="entry name" value="S26_SPase_I"/>
    <property type="match status" value="1"/>
</dbReference>
<evidence type="ECO:0000256" key="2">
    <source>
        <dbReference type="ARBA" id="ARBA00009370"/>
    </source>
</evidence>
<evidence type="ECO:0000313" key="10">
    <source>
        <dbReference type="EMBL" id="MCG5030559.1"/>
    </source>
</evidence>
<dbReference type="InterPro" id="IPR019756">
    <property type="entry name" value="Pept_S26A_signal_pept_1_Ser-AS"/>
</dbReference>
<dbReference type="RefSeq" id="WP_237978211.1">
    <property type="nucleotide sequence ID" value="NZ_JAKNCT010000003.1"/>
</dbReference>
<dbReference type="PROSITE" id="PS00501">
    <property type="entry name" value="SPASE_I_1"/>
    <property type="match status" value="1"/>
</dbReference>
<dbReference type="InterPro" id="IPR019757">
    <property type="entry name" value="Pept_S26A_signal_pept_1_Lys-AS"/>
</dbReference>
<dbReference type="InterPro" id="IPR036286">
    <property type="entry name" value="LexA/Signal_pep-like_sf"/>
</dbReference>